<keyword evidence="4" id="KW-0326">Glycosidase</keyword>
<dbReference type="InterPro" id="IPR008979">
    <property type="entry name" value="Galactose-bd-like_sf"/>
</dbReference>
<protein>
    <recommendedName>
        <fullName evidence="2">beta-mannosidase</fullName>
        <ecNumber evidence="2">3.2.1.25</ecNumber>
    </recommendedName>
</protein>
<reference evidence="7 8" key="1">
    <citation type="submission" date="2018-11" db="EMBL/GenBank/DDBJ databases">
        <title>Draft genome of Simplicispira Flexivirga sp. BO-16.</title>
        <authorList>
            <person name="Im W.T."/>
        </authorList>
    </citation>
    <scope>NUCLEOTIDE SEQUENCE [LARGE SCALE GENOMIC DNA]</scope>
    <source>
        <strain evidence="7 8">BO-16</strain>
    </source>
</reference>
<dbReference type="InterPro" id="IPR050887">
    <property type="entry name" value="Beta-mannosidase_GH2"/>
</dbReference>
<dbReference type="PANTHER" id="PTHR43730:SF1">
    <property type="entry name" value="BETA-MANNOSIDASE"/>
    <property type="match status" value="1"/>
</dbReference>
<name>A0A3M9M7J5_9MICO</name>
<evidence type="ECO:0000259" key="6">
    <source>
        <dbReference type="Pfam" id="PF22666"/>
    </source>
</evidence>
<dbReference type="InterPro" id="IPR013783">
    <property type="entry name" value="Ig-like_fold"/>
</dbReference>
<dbReference type="Gene3D" id="3.20.20.80">
    <property type="entry name" value="Glycosidases"/>
    <property type="match status" value="1"/>
</dbReference>
<dbReference type="SUPFAM" id="SSF49785">
    <property type="entry name" value="Galactose-binding domain-like"/>
    <property type="match status" value="1"/>
</dbReference>
<dbReference type="Gene3D" id="2.60.120.260">
    <property type="entry name" value="Galactose-binding domain-like"/>
    <property type="match status" value="1"/>
</dbReference>
<dbReference type="InterPro" id="IPR017853">
    <property type="entry name" value="GH"/>
</dbReference>
<dbReference type="PANTHER" id="PTHR43730">
    <property type="entry name" value="BETA-MANNOSIDASE"/>
    <property type="match status" value="1"/>
</dbReference>
<evidence type="ECO:0000256" key="1">
    <source>
        <dbReference type="ARBA" id="ARBA00000829"/>
    </source>
</evidence>
<feature type="domain" description="Beta-mannosidase-like galactose-binding" evidence="6">
    <location>
        <begin position="23"/>
        <end position="171"/>
    </location>
</feature>
<dbReference type="InterPro" id="IPR036156">
    <property type="entry name" value="Beta-gal/glucu_dom_sf"/>
</dbReference>
<dbReference type="SUPFAM" id="SSF51445">
    <property type="entry name" value="(Trans)glycosidases"/>
    <property type="match status" value="1"/>
</dbReference>
<evidence type="ECO:0000256" key="2">
    <source>
        <dbReference type="ARBA" id="ARBA00012754"/>
    </source>
</evidence>
<dbReference type="EC" id="3.2.1.25" evidence="2"/>
<comment type="caution">
    <text evidence="7">The sequence shown here is derived from an EMBL/GenBank/DDBJ whole genome shotgun (WGS) entry which is preliminary data.</text>
</comment>
<dbReference type="EMBL" id="RJJQ01000012">
    <property type="protein sequence ID" value="RNI21185.1"/>
    <property type="molecule type" value="Genomic_DNA"/>
</dbReference>
<keyword evidence="8" id="KW-1185">Reference proteome</keyword>
<accession>A0A3M9M7J5</accession>
<dbReference type="GO" id="GO:0005975">
    <property type="term" value="P:carbohydrate metabolic process"/>
    <property type="evidence" value="ECO:0007669"/>
    <property type="project" value="InterPro"/>
</dbReference>
<dbReference type="AlphaFoldDB" id="A0A3M9M7J5"/>
<dbReference type="RefSeq" id="WP_123271904.1">
    <property type="nucleotide sequence ID" value="NZ_RJJQ01000012.1"/>
</dbReference>
<dbReference type="Gene3D" id="2.60.40.10">
    <property type="entry name" value="Immunoglobulins"/>
    <property type="match status" value="1"/>
</dbReference>
<dbReference type="Proteomes" id="UP000271678">
    <property type="component" value="Unassembled WGS sequence"/>
</dbReference>
<evidence type="ECO:0000313" key="7">
    <source>
        <dbReference type="EMBL" id="RNI21185.1"/>
    </source>
</evidence>
<evidence type="ECO:0000256" key="5">
    <source>
        <dbReference type="SAM" id="MobiDB-lite"/>
    </source>
</evidence>
<sequence length="842" mass="91331">MTANDVLAGVTWQCAAAVVGSTSEPETGWVAAPVPGTAASALRAAGDPGASSRDYDAEDWWWRCEFAVDASGRHTLVLSGVATSYEVLLDGAPILDDCNMFVSHEVSLELAAGNHTLLVHCRSLQQILARRRPRPRWKSPDLVHQNLRWIRTSLLGHQIGGVQSPAPVGPWRPISLRPATVSHIRIRHLTTACVPDGSGTVQLTVELPGAEPSAIVQAEVGGTSVTLDVVEQAGVVVASGRLVVRDIARWWPHTHGTQPLYDVVVTVGVTRVRVGRVGFRTISVDRTDGAFTLSVNEIPIFARGVCWSPTDPMSLQEDNLREQLETLRDGNHNIVRVTGTGVYPDTEFLDLCDELGLLVWQDCMFAFFDAPDDVDFDATLREELVQLLRGFGGRPCLAVVCGSSDAEEQAAYLGLPPEAWAAPVACALIPRLVEELVPGTPYVRSSPGESPLPSMVSSGPSHYYGVGAYLQPTTDARRAGVRFASECLCMACPAEPEDSLDGVIALRRLGHHPEWKALIHRDAQSSWDLEDIRDWYTRHLFGLDPIELRRTDGLRASAVARATVATVFDDVLSEWRRPCSPCAGAIVFEGHDVGFGGGIGIVGGHGRPKAPWYVMRRLMQPIAVMITNEGVNGLGVHIANDGPQSWAGRARVDLVSEGERIGESLEFPVDVPAPGVTVDLMTALGGFRDISYIHRFGPPAYDVVAVTLVADDGTEVSQASFLAGPRLRPADPHLGLEAIARQIESDSWVLDVSTNRFAQWVQVEVDGWQPEDSWFHLLPGATRSLRLRPRPDVLPGPPRGEITALNAMHPTRVAVVPYSPAAVPTRDQHQEEGELVCRSTHV</sequence>
<dbReference type="Pfam" id="PF22666">
    <property type="entry name" value="Glyco_hydro_2_N2"/>
    <property type="match status" value="1"/>
</dbReference>
<dbReference type="OrthoDB" id="9758603at2"/>
<comment type="catalytic activity">
    <reaction evidence="1">
        <text>Hydrolysis of terminal, non-reducing beta-D-mannose residues in beta-D-mannosides.</text>
        <dbReference type="EC" id="3.2.1.25"/>
    </reaction>
</comment>
<dbReference type="InterPro" id="IPR054593">
    <property type="entry name" value="Beta-mannosidase-like_N2"/>
</dbReference>
<gene>
    <name evidence="7" type="ORF">EFY87_13015</name>
</gene>
<organism evidence="7 8">
    <name type="scientific">Flexivirga caeni</name>
    <dbReference type="NCBI Taxonomy" id="2294115"/>
    <lineage>
        <taxon>Bacteria</taxon>
        <taxon>Bacillati</taxon>
        <taxon>Actinomycetota</taxon>
        <taxon>Actinomycetes</taxon>
        <taxon>Micrococcales</taxon>
        <taxon>Dermacoccaceae</taxon>
        <taxon>Flexivirga</taxon>
    </lineage>
</organism>
<evidence type="ECO:0000313" key="8">
    <source>
        <dbReference type="Proteomes" id="UP000271678"/>
    </source>
</evidence>
<dbReference type="GO" id="GO:0006516">
    <property type="term" value="P:glycoprotein catabolic process"/>
    <property type="evidence" value="ECO:0007669"/>
    <property type="project" value="TreeGrafter"/>
</dbReference>
<evidence type="ECO:0000256" key="3">
    <source>
        <dbReference type="ARBA" id="ARBA00022801"/>
    </source>
</evidence>
<dbReference type="GO" id="GO:0004567">
    <property type="term" value="F:beta-mannosidase activity"/>
    <property type="evidence" value="ECO:0007669"/>
    <property type="project" value="UniProtKB-EC"/>
</dbReference>
<proteinExistence type="predicted"/>
<keyword evidence="3 7" id="KW-0378">Hydrolase</keyword>
<feature type="region of interest" description="Disordered" evidence="5">
    <location>
        <begin position="823"/>
        <end position="842"/>
    </location>
</feature>
<dbReference type="SUPFAM" id="SSF49303">
    <property type="entry name" value="beta-Galactosidase/glucuronidase domain"/>
    <property type="match status" value="2"/>
</dbReference>
<evidence type="ECO:0000256" key="4">
    <source>
        <dbReference type="ARBA" id="ARBA00023295"/>
    </source>
</evidence>